<keyword evidence="15" id="KW-1133">Transmembrane helix</keyword>
<dbReference type="InterPro" id="IPR011006">
    <property type="entry name" value="CheY-like_superfamily"/>
</dbReference>
<dbReference type="InterPro" id="IPR008207">
    <property type="entry name" value="Sig_transdc_His_kin_Hpt_dom"/>
</dbReference>
<dbReference type="SMART" id="SM00448">
    <property type="entry name" value="REC"/>
    <property type="match status" value="1"/>
</dbReference>
<name>A0A0C1YZ77_9VIBR</name>
<dbReference type="AlphaFoldDB" id="A0A0C1YZ77"/>
<dbReference type="GO" id="GO:0016787">
    <property type="term" value="F:hydrolase activity"/>
    <property type="evidence" value="ECO:0007669"/>
    <property type="project" value="UniProtKB-KW"/>
</dbReference>
<dbReference type="PROSITE" id="PS50109">
    <property type="entry name" value="HIS_KIN"/>
    <property type="match status" value="1"/>
</dbReference>
<dbReference type="Gene3D" id="3.30.565.10">
    <property type="entry name" value="Histidine kinase-like ATPase, C-terminal domain"/>
    <property type="match status" value="1"/>
</dbReference>
<keyword evidence="9" id="KW-0902">Two-component regulatory system</keyword>
<dbReference type="PATRIC" id="fig|1229493.5.peg.4714"/>
<dbReference type="Pfam" id="PF00512">
    <property type="entry name" value="HisKA"/>
    <property type="match status" value="1"/>
</dbReference>
<dbReference type="RefSeq" id="WP_020197072.1">
    <property type="nucleotide sequence ID" value="NZ_BAOH01000100.1"/>
</dbReference>
<evidence type="ECO:0000256" key="8">
    <source>
        <dbReference type="ARBA" id="ARBA00022840"/>
    </source>
</evidence>
<dbReference type="SMART" id="SM00387">
    <property type="entry name" value="HATPase_c"/>
    <property type="match status" value="1"/>
</dbReference>
<evidence type="ECO:0000256" key="3">
    <source>
        <dbReference type="ARBA" id="ARBA00022553"/>
    </source>
</evidence>
<evidence type="ECO:0000313" key="19">
    <source>
        <dbReference type="EMBL" id="KIF50245.1"/>
    </source>
</evidence>
<dbReference type="Proteomes" id="UP000031586">
    <property type="component" value="Unassembled WGS sequence"/>
</dbReference>
<evidence type="ECO:0000256" key="5">
    <source>
        <dbReference type="ARBA" id="ARBA00022741"/>
    </source>
</evidence>
<evidence type="ECO:0000259" key="16">
    <source>
        <dbReference type="PROSITE" id="PS50109"/>
    </source>
</evidence>
<evidence type="ECO:0000256" key="11">
    <source>
        <dbReference type="ARBA" id="ARBA00068150"/>
    </source>
</evidence>
<proteinExistence type="predicted"/>
<dbReference type="PANTHER" id="PTHR45339">
    <property type="entry name" value="HYBRID SIGNAL TRANSDUCTION HISTIDINE KINASE J"/>
    <property type="match status" value="1"/>
</dbReference>
<evidence type="ECO:0000256" key="1">
    <source>
        <dbReference type="ARBA" id="ARBA00000085"/>
    </source>
</evidence>
<feature type="domain" description="HPt" evidence="18">
    <location>
        <begin position="1009"/>
        <end position="1108"/>
    </location>
</feature>
<dbReference type="Gene3D" id="3.40.50.2300">
    <property type="match status" value="1"/>
</dbReference>
<accession>A0A0C1YZ77</accession>
<evidence type="ECO:0000256" key="12">
    <source>
        <dbReference type="PROSITE-ProRule" id="PRU00110"/>
    </source>
</evidence>
<dbReference type="SUPFAM" id="SSF52172">
    <property type="entry name" value="CheY-like"/>
    <property type="match status" value="1"/>
</dbReference>
<comment type="caution">
    <text evidence="19">The sequence shown here is derived from an EMBL/GenBank/DDBJ whole genome shotgun (WGS) entry which is preliminary data.</text>
</comment>
<dbReference type="GO" id="GO:0005524">
    <property type="term" value="F:ATP binding"/>
    <property type="evidence" value="ECO:0007669"/>
    <property type="project" value="UniProtKB-KW"/>
</dbReference>
<keyword evidence="14" id="KW-0175">Coiled coil</keyword>
<feature type="domain" description="Response regulatory" evidence="17">
    <location>
        <begin position="864"/>
        <end position="980"/>
    </location>
</feature>
<evidence type="ECO:0000313" key="20">
    <source>
        <dbReference type="Proteomes" id="UP000031586"/>
    </source>
</evidence>
<dbReference type="CDD" id="cd00082">
    <property type="entry name" value="HisKA"/>
    <property type="match status" value="1"/>
</dbReference>
<feature type="domain" description="Histidine kinase" evidence="16">
    <location>
        <begin position="489"/>
        <end position="710"/>
    </location>
</feature>
<dbReference type="EMBL" id="JPRD01000055">
    <property type="protein sequence ID" value="KIF50245.1"/>
    <property type="molecule type" value="Genomic_DNA"/>
</dbReference>
<keyword evidence="15" id="KW-0812">Transmembrane</keyword>
<dbReference type="SMART" id="SM00388">
    <property type="entry name" value="HisKA"/>
    <property type="match status" value="1"/>
</dbReference>
<dbReference type="PROSITE" id="PS50110">
    <property type="entry name" value="RESPONSE_REGULATORY"/>
    <property type="match status" value="1"/>
</dbReference>
<feature type="transmembrane region" description="Helical" evidence="15">
    <location>
        <begin position="17"/>
        <end position="38"/>
    </location>
</feature>
<feature type="modified residue" description="4-aspartylphosphate" evidence="13">
    <location>
        <position position="913"/>
    </location>
</feature>
<feature type="coiled-coil region" evidence="14">
    <location>
        <begin position="265"/>
        <end position="303"/>
    </location>
</feature>
<gene>
    <name evidence="19" type="ORF">H735_25700</name>
</gene>
<dbReference type="InterPro" id="IPR004358">
    <property type="entry name" value="Sig_transdc_His_kin-like_C"/>
</dbReference>
<sequence length="1187" mass="132578">MTREGENKVSKQAKRTLLSFGFVIALFCIVGLFAGFSINKTFGSIERYGLAGQLLLALDNARLYELTYTRDRQLEDAAKAERFIEETKKLAQSFEDNSVSNDLIDDSLLSYVEDYQELFTLYKTLTEQQKQSLSVMEKDATTVATQTRELQKRLASKVVADKQEELQNRDMMVRVAEHESLSYEINLTAQSIRSASLEFLLFGRDSDLNDAIKYTDELEQLTETLSEALHNKYESTLVQALKNSQKHYSSALSLVNQSADNEATSKNLRASSEQLAKSVDALRERIRQDLIQAQANVANLESDMNMSLEAGIQATLLKQSVGKARQADRDFMISTRAEEKEKHKLIVLEALAKAQAHTRSIQSFLVEESNNALFESVPSSIEAYKLHFLDVVEVSQQLNDIARKMVMAATKADDQLDHLRELRFAEVSQFKQVSQYLIYSAFVFILAIILLAYTMRRSQIELQAMAATLQEARDDAESANQAKSSFLANMSHEIRTPMNAIIGMSHLVLESELNKHQKNYIEKVHRSAKSLLRLLNDILDFSKVEAGKLELERTPFSLDELLDQAIDILSVKSQDKSLDLLLSVDQNLPQTLIGDPYRVKQIILNLGFNAIKFTHQGKVTLRLNLLHKTKQYSTLELVVEDEGIGMTPGQINKLFNSFSQADTSTTRKYGGSGLGLAITKNIVDLMKGTISVTSTLGKGSIFKVQFELEYCSEDIPCPNFDHVPNRAFLIDACKESRLLIQGQLQQLNIQCEDFADLKDMVDSELKLPPLLLVTLPAQSHLITKMLSQLRSLEVPNSKVLLVTNTSVAHVLHQLDSIDLKYDELLRKPFTTTVLSECLDTLFQSESEAPSPATTSSGSNLAKKRILVVEDHRINQELVRDVLVNAGCVVQIANHGKEALELLVKHNFDAVLMDCQMPIMDGYQATQNIRQKLKLTELPIIALTANTLAEDEKKALDAGMNCVLHKPIDIPLLKSRLAKLLCTNGGDSIETQTPTNEMPIAIKEALSQIPELNIEQGIRVTAGNSTLYLSVLQKFAHQYKSFSFDEMSTTEVDRAIHTIKGLSGSVGLKQIQALCTQLEKENVSAKDKALLVRSLTSVCTQVLSATESNTKENPVHIDESFNPETFEMLKRLLLNDDTEVLNHLSSVHSGKQLGLAASCFDKFKRAAEQYDFSLALEILNTSDGLSNS</sequence>
<dbReference type="InterPro" id="IPR001789">
    <property type="entry name" value="Sig_transdc_resp-reg_receiver"/>
</dbReference>
<dbReference type="Pfam" id="PF01627">
    <property type="entry name" value="Hpt"/>
    <property type="match status" value="1"/>
</dbReference>
<protein>
    <recommendedName>
        <fullName evidence="11">Sensory/regulatory protein RpfC</fullName>
        <ecNumber evidence="2">2.7.13.3</ecNumber>
    </recommendedName>
</protein>
<evidence type="ECO:0000256" key="2">
    <source>
        <dbReference type="ARBA" id="ARBA00012438"/>
    </source>
</evidence>
<dbReference type="Gene3D" id="1.10.287.130">
    <property type="match status" value="1"/>
</dbReference>
<evidence type="ECO:0000256" key="10">
    <source>
        <dbReference type="ARBA" id="ARBA00064003"/>
    </source>
</evidence>
<dbReference type="InterPro" id="IPR036890">
    <property type="entry name" value="HATPase_C_sf"/>
</dbReference>
<keyword evidence="15" id="KW-0472">Membrane</keyword>
<dbReference type="PRINTS" id="PR00344">
    <property type="entry name" value="BCTRLSENSOR"/>
</dbReference>
<keyword evidence="4" id="KW-0808">Transferase</keyword>
<dbReference type="FunFam" id="3.30.565.10:FF:000010">
    <property type="entry name" value="Sensor histidine kinase RcsC"/>
    <property type="match status" value="1"/>
</dbReference>
<dbReference type="FunFam" id="1.10.287.130:FF:000002">
    <property type="entry name" value="Two-component osmosensing histidine kinase"/>
    <property type="match status" value="1"/>
</dbReference>
<dbReference type="InterPro" id="IPR003661">
    <property type="entry name" value="HisK_dim/P_dom"/>
</dbReference>
<dbReference type="Gene3D" id="1.20.120.160">
    <property type="entry name" value="HPT domain"/>
    <property type="match status" value="1"/>
</dbReference>
<evidence type="ECO:0000256" key="4">
    <source>
        <dbReference type="ARBA" id="ARBA00022679"/>
    </source>
</evidence>
<dbReference type="EC" id="2.7.13.3" evidence="2"/>
<dbReference type="SUPFAM" id="SSF47226">
    <property type="entry name" value="Histidine-containing phosphotransfer domain, HPT domain"/>
    <property type="match status" value="1"/>
</dbReference>
<dbReference type="InterPro" id="IPR005467">
    <property type="entry name" value="His_kinase_dom"/>
</dbReference>
<feature type="modified residue" description="Phosphohistidine" evidence="12">
    <location>
        <position position="1056"/>
    </location>
</feature>
<evidence type="ECO:0000256" key="6">
    <source>
        <dbReference type="ARBA" id="ARBA00022777"/>
    </source>
</evidence>
<dbReference type="CDD" id="cd16922">
    <property type="entry name" value="HATPase_EvgS-ArcB-TorS-like"/>
    <property type="match status" value="1"/>
</dbReference>
<dbReference type="InterPro" id="IPR036097">
    <property type="entry name" value="HisK_dim/P_sf"/>
</dbReference>
<reference evidence="19 20" key="1">
    <citation type="submission" date="2014-07" db="EMBL/GenBank/DDBJ databases">
        <title>Unique and conserved regions in Vibrio harveyi and related species in comparison with the shrimp pathogen Vibrio harveyi CAIM 1792.</title>
        <authorList>
            <person name="Espinoza-Valles I."/>
            <person name="Vora G."/>
            <person name="Leekitcharoenphon P."/>
            <person name="Ussery D."/>
            <person name="Hoj L."/>
            <person name="Gomez-Gil B."/>
        </authorList>
    </citation>
    <scope>NUCLEOTIDE SEQUENCE [LARGE SCALE GENOMIC DNA]</scope>
    <source>
        <strain evidence="20">CAIM 1854 / LMG 25443</strain>
    </source>
</reference>
<keyword evidence="6 19" id="KW-0418">Kinase</keyword>
<comment type="subunit">
    <text evidence="10">At low DSF concentrations, interacts with RpfF.</text>
</comment>
<evidence type="ECO:0000259" key="18">
    <source>
        <dbReference type="PROSITE" id="PS50894"/>
    </source>
</evidence>
<feature type="transmembrane region" description="Helical" evidence="15">
    <location>
        <begin position="436"/>
        <end position="455"/>
    </location>
</feature>
<evidence type="ECO:0000256" key="15">
    <source>
        <dbReference type="SAM" id="Phobius"/>
    </source>
</evidence>
<keyword evidence="8" id="KW-0067">ATP-binding</keyword>
<comment type="catalytic activity">
    <reaction evidence="1">
        <text>ATP + protein L-histidine = ADP + protein N-phospho-L-histidine.</text>
        <dbReference type="EC" id="2.7.13.3"/>
    </reaction>
</comment>
<evidence type="ECO:0000256" key="7">
    <source>
        <dbReference type="ARBA" id="ARBA00022801"/>
    </source>
</evidence>
<dbReference type="InterPro" id="IPR003594">
    <property type="entry name" value="HATPase_dom"/>
</dbReference>
<keyword evidence="7" id="KW-0378">Hydrolase</keyword>
<dbReference type="Pfam" id="PF02518">
    <property type="entry name" value="HATPase_c"/>
    <property type="match status" value="1"/>
</dbReference>
<dbReference type="GO" id="GO:0005886">
    <property type="term" value="C:plasma membrane"/>
    <property type="evidence" value="ECO:0007669"/>
    <property type="project" value="UniProtKB-SubCell"/>
</dbReference>
<dbReference type="CDD" id="cd17546">
    <property type="entry name" value="REC_hyHK_CKI1_RcsC-like"/>
    <property type="match status" value="1"/>
</dbReference>
<dbReference type="Pfam" id="PF00072">
    <property type="entry name" value="Response_reg"/>
    <property type="match status" value="1"/>
</dbReference>
<dbReference type="SMART" id="SM01358">
    <property type="entry name" value="HBM"/>
    <property type="match status" value="1"/>
</dbReference>
<keyword evidence="5" id="KW-0547">Nucleotide-binding</keyword>
<dbReference type="SUPFAM" id="SSF47384">
    <property type="entry name" value="Homodimeric domain of signal transducing histidine kinase"/>
    <property type="match status" value="1"/>
</dbReference>
<keyword evidence="3 13" id="KW-0597">Phosphoprotein</keyword>
<feature type="coiled-coil region" evidence="14">
    <location>
        <begin position="455"/>
        <end position="489"/>
    </location>
</feature>
<evidence type="ECO:0000256" key="13">
    <source>
        <dbReference type="PROSITE-ProRule" id="PRU00169"/>
    </source>
</evidence>
<organism evidence="19 20">
    <name type="scientific">Vibrio owensii CAIM 1854 = LMG 25443</name>
    <dbReference type="NCBI Taxonomy" id="1229493"/>
    <lineage>
        <taxon>Bacteria</taxon>
        <taxon>Pseudomonadati</taxon>
        <taxon>Pseudomonadota</taxon>
        <taxon>Gammaproteobacteria</taxon>
        <taxon>Vibrionales</taxon>
        <taxon>Vibrionaceae</taxon>
        <taxon>Vibrio</taxon>
    </lineage>
</organism>
<dbReference type="PROSITE" id="PS50894">
    <property type="entry name" value="HPT"/>
    <property type="match status" value="1"/>
</dbReference>
<dbReference type="PANTHER" id="PTHR45339:SF5">
    <property type="entry name" value="HISTIDINE KINASE"/>
    <property type="match status" value="1"/>
</dbReference>
<evidence type="ECO:0000256" key="14">
    <source>
        <dbReference type="SAM" id="Coils"/>
    </source>
</evidence>
<evidence type="ECO:0000256" key="9">
    <source>
        <dbReference type="ARBA" id="ARBA00023012"/>
    </source>
</evidence>
<evidence type="ECO:0000259" key="17">
    <source>
        <dbReference type="PROSITE" id="PS50110"/>
    </source>
</evidence>
<dbReference type="InterPro" id="IPR032255">
    <property type="entry name" value="HBM"/>
</dbReference>
<dbReference type="GO" id="GO:0000155">
    <property type="term" value="F:phosphorelay sensor kinase activity"/>
    <property type="evidence" value="ECO:0007669"/>
    <property type="project" value="InterPro"/>
</dbReference>
<dbReference type="SUPFAM" id="SSF55874">
    <property type="entry name" value="ATPase domain of HSP90 chaperone/DNA topoisomerase II/histidine kinase"/>
    <property type="match status" value="1"/>
</dbReference>
<dbReference type="CDD" id="cd00088">
    <property type="entry name" value="HPT"/>
    <property type="match status" value="1"/>
</dbReference>
<dbReference type="InterPro" id="IPR036641">
    <property type="entry name" value="HPT_dom_sf"/>
</dbReference>